<dbReference type="STRING" id="387005.A0A183I6Y0"/>
<evidence type="ECO:0000313" key="3">
    <source>
        <dbReference type="Proteomes" id="UP000267606"/>
    </source>
</evidence>
<protein>
    <submittedName>
        <fullName evidence="4">Nucleotide-binding alpha-beta plait domain-containing protein</fullName>
    </submittedName>
</protein>
<dbReference type="EMBL" id="UZAJ01042246">
    <property type="protein sequence ID" value="VDP22165.1"/>
    <property type="molecule type" value="Genomic_DNA"/>
</dbReference>
<sequence length="164" mass="18000">MRVPGPNTFMSSNYNMPLPRYNASCGSLNMRANRPGMFPGRSPFSPYRGGPPFGGAPLRGENRWRNSEPGNGHVNNSRHDEWDNNAMVPSSSHEEYAQLESSKIGKRKTERTEMDDSSNEPVTSTTHDDESATVSGTVEVLASEAKLLNNASIVPNNDDLKVMS</sequence>
<proteinExistence type="predicted"/>
<reference evidence="4" key="1">
    <citation type="submission" date="2016-06" db="UniProtKB">
        <authorList>
            <consortium name="WormBaseParasite"/>
        </authorList>
    </citation>
    <scope>IDENTIFICATION</scope>
</reference>
<dbReference type="AlphaFoldDB" id="A0A183I6Y0"/>
<keyword evidence="3" id="KW-1185">Reference proteome</keyword>
<evidence type="ECO:0000256" key="1">
    <source>
        <dbReference type="SAM" id="MobiDB-lite"/>
    </source>
</evidence>
<reference evidence="2 3" key="2">
    <citation type="submission" date="2018-11" db="EMBL/GenBank/DDBJ databases">
        <authorList>
            <consortium name="Pathogen Informatics"/>
        </authorList>
    </citation>
    <scope>NUCLEOTIDE SEQUENCE [LARGE SCALE GENOMIC DNA]</scope>
</reference>
<accession>A0A183I6Y0</accession>
<name>A0A183I6Y0_9BILA</name>
<evidence type="ECO:0000313" key="4">
    <source>
        <dbReference type="WBParaSite" id="OFLC_0001550301-mRNA-1"/>
    </source>
</evidence>
<dbReference type="Proteomes" id="UP000267606">
    <property type="component" value="Unassembled WGS sequence"/>
</dbReference>
<evidence type="ECO:0000313" key="2">
    <source>
        <dbReference type="EMBL" id="VDP22165.1"/>
    </source>
</evidence>
<feature type="region of interest" description="Disordered" evidence="1">
    <location>
        <begin position="41"/>
        <end position="135"/>
    </location>
</feature>
<gene>
    <name evidence="2" type="ORF">OFLC_LOCUS15492</name>
</gene>
<organism evidence="4">
    <name type="scientific">Onchocerca flexuosa</name>
    <dbReference type="NCBI Taxonomy" id="387005"/>
    <lineage>
        <taxon>Eukaryota</taxon>
        <taxon>Metazoa</taxon>
        <taxon>Ecdysozoa</taxon>
        <taxon>Nematoda</taxon>
        <taxon>Chromadorea</taxon>
        <taxon>Rhabditida</taxon>
        <taxon>Spirurina</taxon>
        <taxon>Spiruromorpha</taxon>
        <taxon>Filarioidea</taxon>
        <taxon>Onchocercidae</taxon>
        <taxon>Onchocerca</taxon>
    </lineage>
</organism>
<dbReference type="WBParaSite" id="OFLC_0001550301-mRNA-1">
    <property type="protein sequence ID" value="OFLC_0001550301-mRNA-1"/>
    <property type="gene ID" value="OFLC_0001550301"/>
</dbReference>